<comment type="caution">
    <text evidence="4">The sequence shown here is derived from an EMBL/GenBank/DDBJ whole genome shotgun (WGS) entry which is preliminary data.</text>
</comment>
<dbReference type="PANTHER" id="PTHR34045">
    <property type="entry name" value="OS03G0406300 PROTEIN"/>
    <property type="match status" value="1"/>
</dbReference>
<evidence type="ECO:0000313" key="4">
    <source>
        <dbReference type="EMBL" id="OMO91845.1"/>
    </source>
</evidence>
<evidence type="ECO:0000313" key="5">
    <source>
        <dbReference type="Proteomes" id="UP000187203"/>
    </source>
</evidence>
<reference evidence="5" key="1">
    <citation type="submission" date="2013-09" db="EMBL/GenBank/DDBJ databases">
        <title>Corchorus olitorius genome sequencing.</title>
        <authorList>
            <person name="Alam M."/>
            <person name="Haque M.S."/>
            <person name="Islam M.S."/>
            <person name="Emdad E.M."/>
            <person name="Islam M.M."/>
            <person name="Ahmed B."/>
            <person name="Halim A."/>
            <person name="Hossen Q.M.M."/>
            <person name="Hossain M.Z."/>
            <person name="Ahmed R."/>
            <person name="Khan M.M."/>
            <person name="Islam R."/>
            <person name="Rashid M.M."/>
            <person name="Khan S.A."/>
            <person name="Rahman M.S."/>
            <person name="Alam M."/>
            <person name="Yahiya A.S."/>
            <person name="Khan M.S."/>
            <person name="Azam M.S."/>
            <person name="Haque T."/>
            <person name="Lashkar M.Z.H."/>
            <person name="Akhand A.I."/>
            <person name="Morshed G."/>
            <person name="Roy S."/>
            <person name="Uddin K.S."/>
            <person name="Rabeya T."/>
            <person name="Hossain A.S."/>
            <person name="Chowdhury A."/>
            <person name="Snigdha A.R."/>
            <person name="Mortoza M.S."/>
            <person name="Matin S.A."/>
            <person name="Hoque S.M.E."/>
            <person name="Islam M.K."/>
            <person name="Roy D.K."/>
            <person name="Haider R."/>
            <person name="Moosa M.M."/>
            <person name="Elias S.M."/>
            <person name="Hasan A.M."/>
            <person name="Jahan S."/>
            <person name="Shafiuddin M."/>
            <person name="Mahmood N."/>
            <person name="Shommy N.S."/>
        </authorList>
    </citation>
    <scope>NUCLEOTIDE SEQUENCE [LARGE SCALE GENOMIC DNA]</scope>
    <source>
        <strain evidence="5">cv. O-4</strain>
    </source>
</reference>
<protein>
    <submittedName>
        <fullName evidence="4">Uncharacterized protein</fullName>
    </submittedName>
</protein>
<dbReference type="EMBL" id="AWUE01016420">
    <property type="protein sequence ID" value="OMO91845.1"/>
    <property type="molecule type" value="Genomic_DNA"/>
</dbReference>
<name>A0A1R3JAK1_9ROSI</name>
<keyword evidence="1" id="KW-0341">Growth regulation</keyword>
<evidence type="ECO:0000256" key="3">
    <source>
        <dbReference type="SAM" id="MobiDB-lite"/>
    </source>
</evidence>
<dbReference type="AlphaFoldDB" id="A0A1R3JAK1"/>
<dbReference type="OrthoDB" id="1729737at2759"/>
<feature type="region of interest" description="Disordered" evidence="3">
    <location>
        <begin position="185"/>
        <end position="218"/>
    </location>
</feature>
<evidence type="ECO:0000256" key="1">
    <source>
        <dbReference type="ARBA" id="ARBA00022604"/>
    </source>
</evidence>
<feature type="compositionally biased region" description="Basic and acidic residues" evidence="3">
    <location>
        <begin position="196"/>
        <end position="218"/>
    </location>
</feature>
<dbReference type="STRING" id="93759.A0A1R3JAK1"/>
<accession>A0A1R3JAK1</accession>
<dbReference type="Proteomes" id="UP000187203">
    <property type="component" value="Unassembled WGS sequence"/>
</dbReference>
<sequence length="242" mass="27433">MKIFSWVQNKLTNKKSNPIQSNHHIQQPCKEEFSDWPHGLLAIGTFGNKIKQQEPDDDLKPNLIQEANNFPSGQDHHITGLTPEEVGRLQKELNLIFDEHVGVDQHTSSTNDHLEAEERNCSSCSDEAGSNNNHFQYNSSLVQSRAKDVCSDNSKGSAIGKKSLSFLLKKMFMLRTLLHKKIYPQSSSGPKLSTKKPLESGRHIIPKTDEKPDDGSKWVKTDSEYWQSYLKGYKALILEEDN</sequence>
<dbReference type="PANTHER" id="PTHR34045:SF20">
    <property type="match status" value="1"/>
</dbReference>
<keyword evidence="5" id="KW-1185">Reference proteome</keyword>
<dbReference type="InterPro" id="IPR044683">
    <property type="entry name" value="LAZY"/>
</dbReference>
<organism evidence="4 5">
    <name type="scientific">Corchorus olitorius</name>
    <dbReference type="NCBI Taxonomy" id="93759"/>
    <lineage>
        <taxon>Eukaryota</taxon>
        <taxon>Viridiplantae</taxon>
        <taxon>Streptophyta</taxon>
        <taxon>Embryophyta</taxon>
        <taxon>Tracheophyta</taxon>
        <taxon>Spermatophyta</taxon>
        <taxon>Magnoliopsida</taxon>
        <taxon>eudicotyledons</taxon>
        <taxon>Gunneridae</taxon>
        <taxon>Pentapetalae</taxon>
        <taxon>rosids</taxon>
        <taxon>malvids</taxon>
        <taxon>Malvales</taxon>
        <taxon>Malvaceae</taxon>
        <taxon>Grewioideae</taxon>
        <taxon>Apeibeae</taxon>
        <taxon>Corchorus</taxon>
    </lineage>
</organism>
<proteinExistence type="inferred from homology"/>
<dbReference type="GO" id="GO:0040008">
    <property type="term" value="P:regulation of growth"/>
    <property type="evidence" value="ECO:0007669"/>
    <property type="project" value="InterPro"/>
</dbReference>
<gene>
    <name evidence="4" type="ORF">COLO4_18074</name>
</gene>
<comment type="similarity">
    <text evidence="2">Belongs to the LAZY family.</text>
</comment>
<evidence type="ECO:0000256" key="2">
    <source>
        <dbReference type="ARBA" id="ARBA00024198"/>
    </source>
</evidence>
<dbReference type="GO" id="GO:0009630">
    <property type="term" value="P:gravitropism"/>
    <property type="evidence" value="ECO:0007669"/>
    <property type="project" value="InterPro"/>
</dbReference>